<dbReference type="PANTHER" id="PTHR43384:SF11">
    <property type="entry name" value="SEPTUM SITE DETERMINING PROTEIN"/>
    <property type="match status" value="1"/>
</dbReference>
<dbReference type="PANTHER" id="PTHR43384">
    <property type="entry name" value="SEPTUM SITE-DETERMINING PROTEIN MIND HOMOLOG, CHLOROPLASTIC-RELATED"/>
    <property type="match status" value="1"/>
</dbReference>
<organism evidence="3">
    <name type="scientific">freshwater metagenome</name>
    <dbReference type="NCBI Taxonomy" id="449393"/>
    <lineage>
        <taxon>unclassified sequences</taxon>
        <taxon>metagenomes</taxon>
        <taxon>ecological metagenomes</taxon>
    </lineage>
</organism>
<evidence type="ECO:0000313" key="3">
    <source>
        <dbReference type="EMBL" id="CAB4745171.1"/>
    </source>
</evidence>
<dbReference type="InterPro" id="IPR022521">
    <property type="entry name" value="Rv3660c"/>
</dbReference>
<dbReference type="InterPro" id="IPR059050">
    <property type="entry name" value="Rv3660c_N"/>
</dbReference>
<name>A0A6J6TCK4_9ZZZZ</name>
<dbReference type="GO" id="GO:0051782">
    <property type="term" value="P:negative regulation of cell division"/>
    <property type="evidence" value="ECO:0007669"/>
    <property type="project" value="TreeGrafter"/>
</dbReference>
<feature type="domain" description="Rv3660c-like CheY-like N-terminal" evidence="2">
    <location>
        <begin position="19"/>
        <end position="131"/>
    </location>
</feature>
<dbReference type="InterPro" id="IPR027417">
    <property type="entry name" value="P-loop_NTPase"/>
</dbReference>
<feature type="domain" description="CobQ/CobB/MinD/ParA nucleotide binding" evidence="1">
    <location>
        <begin position="138"/>
        <end position="343"/>
    </location>
</feature>
<dbReference type="InterPro" id="IPR050625">
    <property type="entry name" value="ParA/MinD_ATPase"/>
</dbReference>
<dbReference type="AlphaFoldDB" id="A0A6J6TCK4"/>
<dbReference type="GO" id="GO:0005524">
    <property type="term" value="F:ATP binding"/>
    <property type="evidence" value="ECO:0007669"/>
    <property type="project" value="TreeGrafter"/>
</dbReference>
<dbReference type="Gene3D" id="3.40.50.300">
    <property type="entry name" value="P-loop containing nucleotide triphosphate hydrolases"/>
    <property type="match status" value="1"/>
</dbReference>
<dbReference type="EMBL" id="CAEZYW010000148">
    <property type="protein sequence ID" value="CAB4745171.1"/>
    <property type="molecule type" value="Genomic_DNA"/>
</dbReference>
<dbReference type="InterPro" id="IPR002586">
    <property type="entry name" value="CobQ/CobB/MinD/ParA_Nub-bd_dom"/>
</dbReference>
<accession>A0A6J6TCK4</accession>
<dbReference type="GO" id="GO:0016887">
    <property type="term" value="F:ATP hydrolysis activity"/>
    <property type="evidence" value="ECO:0007669"/>
    <property type="project" value="TreeGrafter"/>
</dbReference>
<dbReference type="Pfam" id="PF01656">
    <property type="entry name" value="CbiA"/>
    <property type="match status" value="1"/>
</dbReference>
<dbReference type="SUPFAM" id="SSF52540">
    <property type="entry name" value="P-loop containing nucleoside triphosphate hydrolases"/>
    <property type="match status" value="1"/>
</dbReference>
<evidence type="ECO:0000259" key="1">
    <source>
        <dbReference type="Pfam" id="PF01656"/>
    </source>
</evidence>
<dbReference type="GO" id="GO:0009898">
    <property type="term" value="C:cytoplasmic side of plasma membrane"/>
    <property type="evidence" value="ECO:0007669"/>
    <property type="project" value="TreeGrafter"/>
</dbReference>
<reference evidence="3" key="1">
    <citation type="submission" date="2020-05" db="EMBL/GenBank/DDBJ databases">
        <authorList>
            <person name="Chiriac C."/>
            <person name="Salcher M."/>
            <person name="Ghai R."/>
            <person name="Kavagutti S V."/>
        </authorList>
    </citation>
    <scope>NUCLEOTIDE SEQUENCE</scope>
</reference>
<dbReference type="GO" id="GO:0005829">
    <property type="term" value="C:cytosol"/>
    <property type="evidence" value="ECO:0007669"/>
    <property type="project" value="TreeGrafter"/>
</dbReference>
<sequence>MLPFMERGNEGHRRCPVLITADTRLVEAVMRLAAAAAVDVEVVSDLEGARRLWASAPLIIVGADLARDLADGTPSRRAGVVLVGAGSVDGHESTSEIWREAVSIGAEHVVQLPDAGGWLIQRLGESADGPSRSGFVTAVTSATGGCGGSTLAASLALTAQAQSGRVLLIDGDPDGGGLDLLLGAEEASGIRWADLAAAQGRLSAATLDYALPHPGGVALLSHGRAGAVRVSGEAFSSVLGAGVRGYEQVVIDVPRSAWGSAPEMLELADRTILLVPGRVRGIAAAAAALPWLRETTKEIVIVIRSAPRGVAPREVERALGSPGLHVLPEQQQLATRADRGEPVLANDAYAKAVRALLADAMPVKASVA</sequence>
<gene>
    <name evidence="3" type="ORF">UFOPK2786_01000</name>
</gene>
<dbReference type="NCBIfam" id="TIGR03815">
    <property type="entry name" value="CpaE_hom_Actino"/>
    <property type="match status" value="1"/>
</dbReference>
<evidence type="ECO:0000259" key="2">
    <source>
        <dbReference type="Pfam" id="PF26563"/>
    </source>
</evidence>
<protein>
    <submittedName>
        <fullName evidence="3">Unannotated protein</fullName>
    </submittedName>
</protein>
<proteinExistence type="predicted"/>
<dbReference type="Pfam" id="PF26563">
    <property type="entry name" value="Rv3660c_N"/>
    <property type="match status" value="1"/>
</dbReference>